<sequence>MPVQLNMHYDADDDEEYDSEDEDDDEEMIEPRYQEYLPAGTFNPRYEPNFFLNQEAKAKAKEKAKAAKSAKEAEAKDAAEKKVVYSKSDLPEEFKPYYEPMPPVPGIDDPDPPISDTLVKNGPDKEKLQEVTERKKTGGETKGILKKNSDKERIKGLKDGRQDYFMDEYSCKPYGPPPKRYHGVSSNETSKPKAVAT</sequence>
<organism evidence="1 2">
    <name type="scientific">Geotrichum galactomycetum</name>
    <dbReference type="NCBI Taxonomy" id="27317"/>
    <lineage>
        <taxon>Eukaryota</taxon>
        <taxon>Fungi</taxon>
        <taxon>Dikarya</taxon>
        <taxon>Ascomycota</taxon>
        <taxon>Saccharomycotina</taxon>
        <taxon>Dipodascomycetes</taxon>
        <taxon>Dipodascales</taxon>
        <taxon>Dipodascaceae</taxon>
        <taxon>Geotrichum</taxon>
    </lineage>
</organism>
<proteinExistence type="predicted"/>
<evidence type="ECO:0000313" key="2">
    <source>
        <dbReference type="Proteomes" id="UP000744676"/>
    </source>
</evidence>
<name>A0ACB6V355_9ASCO</name>
<evidence type="ECO:0000313" key="1">
    <source>
        <dbReference type="EMBL" id="KAF5096512.1"/>
    </source>
</evidence>
<gene>
    <name evidence="1" type="ORF">D0Z00_002753</name>
</gene>
<keyword evidence="2" id="KW-1185">Reference proteome</keyword>
<comment type="caution">
    <text evidence="1">The sequence shown here is derived from an EMBL/GenBank/DDBJ whole genome shotgun (WGS) entry which is preliminary data.</text>
</comment>
<reference evidence="1 2" key="1">
    <citation type="journal article" date="2020" name="Front. Microbiol.">
        <title>Phenotypic and Genetic Characterization of the Cheese Ripening Yeast Geotrichum candidum.</title>
        <authorList>
            <person name="Perkins V."/>
            <person name="Vignola S."/>
            <person name="Lessard M.H."/>
            <person name="Plante P.L."/>
            <person name="Corbeil J."/>
            <person name="Dugat-Bony E."/>
            <person name="Frenette M."/>
            <person name="Labrie S."/>
        </authorList>
    </citation>
    <scope>NUCLEOTIDE SEQUENCE [LARGE SCALE GENOMIC DNA]</scope>
    <source>
        <strain evidence="1 2">LMA-1147</strain>
    </source>
</reference>
<dbReference type="EMBL" id="QVQA01000087">
    <property type="protein sequence ID" value="KAF5096512.1"/>
    <property type="molecule type" value="Genomic_DNA"/>
</dbReference>
<accession>A0ACB6V355</accession>
<dbReference type="Proteomes" id="UP000744676">
    <property type="component" value="Unassembled WGS sequence"/>
</dbReference>
<protein>
    <submittedName>
        <fullName evidence="1">Uncharacterized protein</fullName>
    </submittedName>
</protein>